<dbReference type="Proteomes" id="UP000207650">
    <property type="component" value="Segment"/>
</dbReference>
<reference evidence="2 3" key="1">
    <citation type="journal article" date="2016" name="MSphere">
        <title>Isolation and Characterization of a Novel Gammaherpesvirus from a Microbat Cell Line.</title>
        <authorList>
            <person name="Shabman R.S."/>
            <person name="Shrivastava S."/>
            <person name="Tsibane T."/>
            <person name="Attie O."/>
            <person name="Jayaprakash A."/>
            <person name="Mire C.E."/>
            <person name="Dilley K.E."/>
            <person name="Puri V."/>
            <person name="Stockwell T.B."/>
            <person name="Geisbert T.W."/>
            <person name="Sachidanandam R."/>
            <person name="Basler C.F."/>
        </authorList>
    </citation>
    <scope>NUCLEOTIDE SEQUENCE [LARGE SCALE GENOMIC DNA]</scope>
    <source>
        <strain evidence="2 3">My-HV8/Myotis velifer incautus/USA/FCGHV/2011</strain>
    </source>
</reference>
<evidence type="ECO:0000313" key="3">
    <source>
        <dbReference type="Proteomes" id="UP000207650"/>
    </source>
</evidence>
<dbReference type="InterPro" id="IPR004289">
    <property type="entry name" value="Herpes_UL92"/>
</dbReference>
<dbReference type="EMBL" id="KU220026">
    <property type="protein sequence ID" value="AMA67386.1"/>
    <property type="molecule type" value="Genomic_DNA"/>
</dbReference>
<dbReference type="KEGG" id="vg:26836948"/>
<keyword evidence="3" id="KW-1185">Reference proteome</keyword>
<name>A0A0X9XZT0_9GAMA</name>
<proteinExistence type="inferred from homology"/>
<protein>
    <submittedName>
        <fullName evidence="2">Protein UL92</fullName>
    </submittedName>
</protein>
<sequence>MYKGSDSCKVPFPAKSRCKGPEGCTFIKLQSTVCNFHNIHSLYICNGCDHYHVCEGGDECIVINTGENIVCLLTGNCVSDDIEQITTIMAKTHQGLEKTYDECTYHGIAEAIKKDIKVFFNRENNGFEEIKKSILENGELKHDVDKLIDVTLNVSIHLFRKHEYGYDLICSMYIQIIISIYSTKTVYNSLLFKCTRNKRYDSVLKKMRELWMSTLVTGDIVVQNAAF</sequence>
<accession>A0A0X9XZT0</accession>
<gene>
    <name evidence="2" type="primary">ORF31</name>
    <name evidence="2" type="ORF">AOT99_gpORF31</name>
</gene>
<dbReference type="Pfam" id="PF03048">
    <property type="entry name" value="Herpes_UL92"/>
    <property type="match status" value="1"/>
</dbReference>
<organism evidence="2 3">
    <name type="scientific">Vespertilionid gammaherpesvirus 1</name>
    <dbReference type="NCBI Taxonomy" id="2560830"/>
    <lineage>
        <taxon>Viruses</taxon>
        <taxon>Duplodnaviria</taxon>
        <taxon>Heunggongvirae</taxon>
        <taxon>Peploviricota</taxon>
        <taxon>Herviviricetes</taxon>
        <taxon>Herpesvirales</taxon>
        <taxon>Orthoherpesviridae</taxon>
        <taxon>Gammaherpesvirinae</taxon>
        <taxon>Percavirus</taxon>
        <taxon>Percavirus vespertilionidgamma1</taxon>
    </lineage>
</organism>
<dbReference type="OrthoDB" id="13102at10239"/>
<evidence type="ECO:0000313" key="2">
    <source>
        <dbReference type="EMBL" id="AMA67386.1"/>
    </source>
</evidence>
<comment type="similarity">
    <text evidence="1">Belongs to the herpesviridae UL92 family.</text>
</comment>
<evidence type="ECO:0000256" key="1">
    <source>
        <dbReference type="ARBA" id="ARBA00009153"/>
    </source>
</evidence>